<gene>
    <name evidence="4" type="primary">pgaB</name>
    <name evidence="4" type="ORF">EXE25_03310</name>
</gene>
<feature type="signal peptide" evidence="2">
    <location>
        <begin position="1"/>
        <end position="26"/>
    </location>
</feature>
<dbReference type="Proteomes" id="UP000293483">
    <property type="component" value="Unassembled WGS sequence"/>
</dbReference>
<dbReference type="SUPFAM" id="SSF88713">
    <property type="entry name" value="Glycoside hydrolase/deacetylase"/>
    <property type="match status" value="1"/>
</dbReference>
<sequence>MKKQFRQLFLKQSLVLGLLLPFSATALQAAKTAAVRINAPLSLSEEQQRQNQFVTLTFHDVRDDVAKSGDRDVYAISTQNLGQFFAWIKREGWQPIRLQDVMQARLKQQKLPEKAIMLTFDDGALSSYSKVFPLLKAYSYPAVFAIPTSWINGNTKDAFEAYGEGSLMNWGQMREMQQSGLAEFVSHSDNLHRGILANPQKNMEPAAITREYLPAANRYENTAEFEKRIVNDLQKSKQELDLQLGINSLAIFWPYGAVTPEIEGLARQAGLPMSFSLGNVVSLADSIQTYQRILIMDNPSPEQIHQNMDDFISEARAPYKQRKSFLSFNLAELQSKTPEEFDQKLGQLLDQVNALRSNTLLLQAAIDRDGDGKIDALFFPNSKLPMQQDLLNRTVWQARTRISNRVYAELPVSLQLQQGINLADLTADLMKNNSSLEGLILDPGNALDCAISQAQWTDACTQQVKQVIAIKEQSKASAHYYSNISNDNQTALKLSLKGNHFAGLKPLVTQALTSSDFLYISLNPVQQPETFKAFVKALNSLGAEQKQRLIVSLDINPKMSSKDWARYQQNYQMLRAASIQKIGVNNYLLQDGARVQQNLYKNLSMNGSPLTYRDPYQQGGTR</sequence>
<dbReference type="InterPro" id="IPR002509">
    <property type="entry name" value="NODB_dom"/>
</dbReference>
<dbReference type="InterPro" id="IPR051398">
    <property type="entry name" value="Polysacch_Deacetylase"/>
</dbReference>
<dbReference type="EMBL" id="SGSU01000003">
    <property type="protein sequence ID" value="RZG68720.1"/>
    <property type="molecule type" value="Genomic_DNA"/>
</dbReference>
<dbReference type="GO" id="GO:0043708">
    <property type="term" value="P:cell adhesion involved in biofilm formation"/>
    <property type="evidence" value="ECO:0007669"/>
    <property type="project" value="InterPro"/>
</dbReference>
<dbReference type="Gene3D" id="3.20.20.80">
    <property type="entry name" value="Glycosidases"/>
    <property type="match status" value="1"/>
</dbReference>
<organism evidence="4 5">
    <name type="scientific">Acinetobacter bouvetii</name>
    <dbReference type="NCBI Taxonomy" id="202951"/>
    <lineage>
        <taxon>Bacteria</taxon>
        <taxon>Pseudomonadati</taxon>
        <taxon>Pseudomonadota</taxon>
        <taxon>Gammaproteobacteria</taxon>
        <taxon>Moraxellales</taxon>
        <taxon>Moraxellaceae</taxon>
        <taxon>Acinetobacter</taxon>
    </lineage>
</organism>
<dbReference type="PROSITE" id="PS51677">
    <property type="entry name" value="NODB"/>
    <property type="match status" value="1"/>
</dbReference>
<dbReference type="NCBIfam" id="TIGR03938">
    <property type="entry name" value="deacetyl_PgaB"/>
    <property type="match status" value="1"/>
</dbReference>
<dbReference type="RefSeq" id="WP_130144139.1">
    <property type="nucleotide sequence ID" value="NZ_SGSU01000003.1"/>
</dbReference>
<dbReference type="InterPro" id="IPR032772">
    <property type="entry name" value="PGA_deacetylase_PgaB_C"/>
</dbReference>
<feature type="domain" description="NodB homology" evidence="3">
    <location>
        <begin position="114"/>
        <end position="363"/>
    </location>
</feature>
<reference evidence="4 5" key="1">
    <citation type="submission" date="2019-02" db="EMBL/GenBank/DDBJ databases">
        <title>The Batch Genome Submission of Acinetobacter spp. strains.</title>
        <authorList>
            <person name="Qin J."/>
            <person name="Hu Y."/>
            <person name="Ye H."/>
            <person name="Wei L."/>
            <person name="Feng Y."/>
            <person name="Zong Z."/>
        </authorList>
    </citation>
    <scope>NUCLEOTIDE SEQUENCE [LARGE SCALE GENOMIC DNA]</scope>
    <source>
        <strain evidence="4 5">WCHABo060081</strain>
    </source>
</reference>
<dbReference type="Gene3D" id="3.20.20.370">
    <property type="entry name" value="Glycoside hydrolase/deacetylase"/>
    <property type="match status" value="1"/>
</dbReference>
<name>A0A4Q7B260_9GAMM</name>
<evidence type="ECO:0000256" key="1">
    <source>
        <dbReference type="ARBA" id="ARBA00022729"/>
    </source>
</evidence>
<dbReference type="GO" id="GO:0016810">
    <property type="term" value="F:hydrolase activity, acting on carbon-nitrogen (but not peptide) bonds"/>
    <property type="evidence" value="ECO:0007669"/>
    <property type="project" value="InterPro"/>
</dbReference>
<evidence type="ECO:0000313" key="4">
    <source>
        <dbReference type="EMBL" id="RZG68720.1"/>
    </source>
</evidence>
<protein>
    <submittedName>
        <fullName evidence="4">Poly-beta-1,6-N-acetyl-D-glucosamine N-deacetylase PgaB</fullName>
    </submittedName>
</protein>
<dbReference type="PANTHER" id="PTHR34216:SF7">
    <property type="entry name" value="POLY-BETA-1,6-N-ACETYL-D-GLUCOSAMINE N-DEACETYLASE"/>
    <property type="match status" value="1"/>
</dbReference>
<dbReference type="Pfam" id="PF14883">
    <property type="entry name" value="GHL13"/>
    <property type="match status" value="1"/>
</dbReference>
<evidence type="ECO:0000256" key="2">
    <source>
        <dbReference type="SAM" id="SignalP"/>
    </source>
</evidence>
<dbReference type="PANTHER" id="PTHR34216">
    <property type="match status" value="1"/>
</dbReference>
<dbReference type="InterPro" id="IPR023854">
    <property type="entry name" value="PGA_deacetylase_PgaB"/>
</dbReference>
<dbReference type="GO" id="GO:0005975">
    <property type="term" value="P:carbohydrate metabolic process"/>
    <property type="evidence" value="ECO:0007669"/>
    <property type="project" value="InterPro"/>
</dbReference>
<dbReference type="STRING" id="202951.GCA_001485025_00273"/>
<proteinExistence type="predicted"/>
<feature type="chain" id="PRO_5020231945" evidence="2">
    <location>
        <begin position="27"/>
        <end position="622"/>
    </location>
</feature>
<accession>A0A4Q7B260</accession>
<keyword evidence="1 2" id="KW-0732">Signal</keyword>
<dbReference type="Pfam" id="PF01522">
    <property type="entry name" value="Polysacc_deac_1"/>
    <property type="match status" value="1"/>
</dbReference>
<dbReference type="AlphaFoldDB" id="A0A4Q7B260"/>
<dbReference type="InterPro" id="IPR011330">
    <property type="entry name" value="Glyco_hydro/deAcase_b/a-brl"/>
</dbReference>
<comment type="caution">
    <text evidence="4">The sequence shown here is derived from an EMBL/GenBank/DDBJ whole genome shotgun (WGS) entry which is preliminary data.</text>
</comment>
<evidence type="ECO:0000313" key="5">
    <source>
        <dbReference type="Proteomes" id="UP000293483"/>
    </source>
</evidence>
<evidence type="ECO:0000259" key="3">
    <source>
        <dbReference type="PROSITE" id="PS51677"/>
    </source>
</evidence>